<dbReference type="EMBL" id="KZ613817">
    <property type="protein sequence ID" value="PMD58715.1"/>
    <property type="molecule type" value="Genomic_DNA"/>
</dbReference>
<protein>
    <submittedName>
        <fullName evidence="2">Uncharacterized protein</fullName>
    </submittedName>
</protein>
<keyword evidence="3" id="KW-1185">Reference proteome</keyword>
<name>A0A2J6T6R8_9HELO</name>
<dbReference type="GeneID" id="36580736"/>
<evidence type="ECO:0000313" key="3">
    <source>
        <dbReference type="Proteomes" id="UP000235371"/>
    </source>
</evidence>
<evidence type="ECO:0000256" key="1">
    <source>
        <dbReference type="SAM" id="SignalP"/>
    </source>
</evidence>
<dbReference type="AlphaFoldDB" id="A0A2J6T6R8"/>
<organism evidence="2 3">
    <name type="scientific">Hyaloscypha bicolor E</name>
    <dbReference type="NCBI Taxonomy" id="1095630"/>
    <lineage>
        <taxon>Eukaryota</taxon>
        <taxon>Fungi</taxon>
        <taxon>Dikarya</taxon>
        <taxon>Ascomycota</taxon>
        <taxon>Pezizomycotina</taxon>
        <taxon>Leotiomycetes</taxon>
        <taxon>Helotiales</taxon>
        <taxon>Hyaloscyphaceae</taxon>
        <taxon>Hyaloscypha</taxon>
        <taxon>Hyaloscypha bicolor</taxon>
    </lineage>
</organism>
<feature type="chain" id="PRO_5014337212" evidence="1">
    <location>
        <begin position="26"/>
        <end position="132"/>
    </location>
</feature>
<keyword evidence="1" id="KW-0732">Signal</keyword>
<dbReference type="OrthoDB" id="10580121at2759"/>
<reference evidence="2 3" key="1">
    <citation type="submission" date="2016-04" db="EMBL/GenBank/DDBJ databases">
        <title>A degradative enzymes factory behind the ericoid mycorrhizal symbiosis.</title>
        <authorList>
            <consortium name="DOE Joint Genome Institute"/>
            <person name="Martino E."/>
            <person name="Morin E."/>
            <person name="Grelet G."/>
            <person name="Kuo A."/>
            <person name="Kohler A."/>
            <person name="Daghino S."/>
            <person name="Barry K."/>
            <person name="Choi C."/>
            <person name="Cichocki N."/>
            <person name="Clum A."/>
            <person name="Copeland A."/>
            <person name="Hainaut M."/>
            <person name="Haridas S."/>
            <person name="Labutti K."/>
            <person name="Lindquist E."/>
            <person name="Lipzen A."/>
            <person name="Khouja H.-R."/>
            <person name="Murat C."/>
            <person name="Ohm R."/>
            <person name="Olson A."/>
            <person name="Spatafora J."/>
            <person name="Veneault-Fourrey C."/>
            <person name="Henrissat B."/>
            <person name="Grigoriev I."/>
            <person name="Martin F."/>
            <person name="Perotto S."/>
        </authorList>
    </citation>
    <scope>NUCLEOTIDE SEQUENCE [LARGE SCALE GENOMIC DNA]</scope>
    <source>
        <strain evidence="2 3">E</strain>
    </source>
</reference>
<gene>
    <name evidence="2" type="ORF">K444DRAFT_415368</name>
</gene>
<dbReference type="InParanoid" id="A0A2J6T6R8"/>
<feature type="signal peptide" evidence="1">
    <location>
        <begin position="1"/>
        <end position="25"/>
    </location>
</feature>
<proteinExistence type="predicted"/>
<accession>A0A2J6T6R8</accession>
<sequence>MFKLYPVLPWCFLIGALLGLAWVLAEKAAPHTRRYIQARISFCFKALWRPGVRGAIGDLNLIRWIDDNACFEIGAWILQGSSILLHPRKRRVSDSLSQCSEVSIGALHRVLRSGMRLVCLDFDKHYTIPIGS</sequence>
<evidence type="ECO:0000313" key="2">
    <source>
        <dbReference type="EMBL" id="PMD58715.1"/>
    </source>
</evidence>
<dbReference type="RefSeq" id="XP_024735619.1">
    <property type="nucleotide sequence ID" value="XM_024872656.1"/>
</dbReference>
<dbReference type="Proteomes" id="UP000235371">
    <property type="component" value="Unassembled WGS sequence"/>
</dbReference>